<dbReference type="Proteomes" id="UP001141619">
    <property type="component" value="Unassembled WGS sequence"/>
</dbReference>
<keyword evidence="2" id="KW-1185">Reference proteome</keyword>
<reference evidence="1" key="1">
    <citation type="submission" date="2022-08" db="EMBL/GenBank/DDBJ databases">
        <authorList>
            <person name="Vandamme P."/>
            <person name="Hettiarachchi A."/>
            <person name="Peeters C."/>
            <person name="Cnockaert M."/>
            <person name="Carlier A."/>
        </authorList>
    </citation>
    <scope>NUCLEOTIDE SEQUENCE</scope>
    <source>
        <strain evidence="1">LMG 31809</strain>
    </source>
</reference>
<accession>A0A9X3U1V3</accession>
<comment type="caution">
    <text evidence="1">The sequence shown here is derived from an EMBL/GenBank/DDBJ whole genome shotgun (WGS) entry which is preliminary data.</text>
</comment>
<sequence>MTAVQKGEKKAVLWTLPKRRAFLKALRQTGTVTVAAEKAGVSRGQAYQFRKKDKTFRQAWDDALQAALDELETELRRRAMQGVEQPVYFGGKECGRIRTYNDNLGMFLLRAHRGEVYGAAKGAEETAGSGQGPRDEGRARRLVEERLKRLAARRDSLKTQGEGA</sequence>
<protein>
    <submittedName>
        <fullName evidence="1">Terminase</fullName>
    </submittedName>
</protein>
<evidence type="ECO:0000313" key="1">
    <source>
        <dbReference type="EMBL" id="MDA5194934.1"/>
    </source>
</evidence>
<dbReference type="RefSeq" id="WP_274944640.1">
    <property type="nucleotide sequence ID" value="NZ_JANWOI010000004.1"/>
</dbReference>
<gene>
    <name evidence="1" type="ORF">NYP16_13325</name>
</gene>
<evidence type="ECO:0000313" key="2">
    <source>
        <dbReference type="Proteomes" id="UP001141619"/>
    </source>
</evidence>
<proteinExistence type="predicted"/>
<organism evidence="1 2">
    <name type="scientific">Govanella unica</name>
    <dbReference type="NCBI Taxonomy" id="2975056"/>
    <lineage>
        <taxon>Bacteria</taxon>
        <taxon>Pseudomonadati</taxon>
        <taxon>Pseudomonadota</taxon>
        <taxon>Alphaproteobacteria</taxon>
        <taxon>Emcibacterales</taxon>
        <taxon>Govanellaceae</taxon>
        <taxon>Govanella</taxon>
    </lineage>
</organism>
<dbReference type="AlphaFoldDB" id="A0A9X3U1V3"/>
<name>A0A9X3U1V3_9PROT</name>
<dbReference type="EMBL" id="JANWOI010000004">
    <property type="protein sequence ID" value="MDA5194934.1"/>
    <property type="molecule type" value="Genomic_DNA"/>
</dbReference>
<reference evidence="1" key="2">
    <citation type="journal article" date="2023" name="Syst. Appl. Microbiol.">
        <title>Govania unica gen. nov., sp. nov., a rare biosphere bacterium that represents a novel family in the class Alphaproteobacteria.</title>
        <authorList>
            <person name="Vandamme P."/>
            <person name="Peeters C."/>
            <person name="Hettiarachchi A."/>
            <person name="Cnockaert M."/>
            <person name="Carlier A."/>
        </authorList>
    </citation>
    <scope>NUCLEOTIDE SEQUENCE</scope>
    <source>
        <strain evidence="1">LMG 31809</strain>
    </source>
</reference>